<dbReference type="EMBL" id="JELW01000072">
    <property type="protein sequence ID" value="EXU95594.1"/>
    <property type="molecule type" value="Genomic_DNA"/>
</dbReference>
<evidence type="ECO:0000313" key="2">
    <source>
        <dbReference type="Proteomes" id="UP000030151"/>
    </source>
</evidence>
<gene>
    <name evidence="1" type="ORF">X797_011310</name>
</gene>
<sequence>MPIYSSTHSYNTCIYSQHESILITYSSSLYPGIISGKRSEPMSFRSVSEVCSTKRVSNRGLSPQQDCSEAYRPVIYGTGVSIKITTNSEIGEEIDEQKLMVEFGNSPIMQLECSYVPWNSLVDLFYDISAVDDSPARQFCQYGCQLRTTSIKGDSVFCPAQYDKFCPHVYNCPDDNWATHGCSSHVALELALCTSYIGTP</sequence>
<accession>A0A014MWB3</accession>
<dbReference type="HOGENOM" id="CLU_1366545_0_0_1"/>
<proteinExistence type="predicted"/>
<protein>
    <submittedName>
        <fullName evidence="1">Uncharacterized protein</fullName>
    </submittedName>
</protein>
<name>A0A014MWB3_9HYPO</name>
<dbReference type="Proteomes" id="UP000030151">
    <property type="component" value="Unassembled WGS sequence"/>
</dbReference>
<dbReference type="AlphaFoldDB" id="A0A014MWB3"/>
<comment type="caution">
    <text evidence="1">The sequence shown here is derived from an EMBL/GenBank/DDBJ whole genome shotgun (WGS) entry which is preliminary data.</text>
</comment>
<organism evidence="1 2">
    <name type="scientific">Metarhizium robertsii</name>
    <dbReference type="NCBI Taxonomy" id="568076"/>
    <lineage>
        <taxon>Eukaryota</taxon>
        <taxon>Fungi</taxon>
        <taxon>Dikarya</taxon>
        <taxon>Ascomycota</taxon>
        <taxon>Pezizomycotina</taxon>
        <taxon>Sordariomycetes</taxon>
        <taxon>Hypocreomycetidae</taxon>
        <taxon>Hypocreales</taxon>
        <taxon>Clavicipitaceae</taxon>
        <taxon>Metarhizium</taxon>
    </lineage>
</organism>
<reference evidence="1 2" key="1">
    <citation type="submission" date="2014-02" db="EMBL/GenBank/DDBJ databases">
        <title>The genome sequence of the entomopathogenic fungus Metarhizium robertsii ARSEF 2575.</title>
        <authorList>
            <person name="Giuliano Garisto Donzelli B."/>
            <person name="Roe B.A."/>
            <person name="Macmil S.L."/>
            <person name="Krasnoff S.B."/>
            <person name="Gibson D.M."/>
        </authorList>
    </citation>
    <scope>NUCLEOTIDE SEQUENCE [LARGE SCALE GENOMIC DNA]</scope>
    <source>
        <strain evidence="1 2">ARSEF 2575</strain>
    </source>
</reference>
<evidence type="ECO:0000313" key="1">
    <source>
        <dbReference type="EMBL" id="EXU95594.1"/>
    </source>
</evidence>